<evidence type="ECO:0000256" key="1">
    <source>
        <dbReference type="SAM" id="MobiDB-lite"/>
    </source>
</evidence>
<proteinExistence type="predicted"/>
<sequence>MSNIPEEGSSNAQSVEMPPHDEETTKKPKKGAETSMRPPDSRTSSLQGDVESVKRRSLLPQPGHSRYSSRSDAAAPKSDSTNALQPAPGRLRPRSMYQTATAHSAPDKNDGQAGTSRPIRPLGATSKISEPQMANLGPSRSLRKPNVSTQPAKSKPNAIHTRTQSSSAAGLRKEVANAESSIARPRLLLVPPGGNVKPNSASADSVPVAARTSDRLAGLSRTTGLKPRPETSSSSVATQPAPRPDDALEPQPRRREASKEEPTKTNRPAFSTLQQHFTPRKTGKAPTSTFLHPAPAPAGTSLPPEITSLQSELLQLHLLHATSAEVCQHWHSSARRTLRKKFEKVAALHQAMLEYERAGQEQKNLQALLEWSGSTSSPRLIEYIQILSGPLHELPSLLEPGGRSERLVHEFERWMLRVEQLWSGRVISTADNGNLESVEGLGDSWKAENAALIRKLNSFARDLDQVQQPSSGSSIACIVDTCKTLLAGLSAELHEMQGIEAEVVAREKQWVEARLQAIARDVGSVSVETNEEVAAWRR</sequence>
<protein>
    <submittedName>
        <fullName evidence="2">Uncharacterized protein</fullName>
    </submittedName>
</protein>
<feature type="compositionally biased region" description="Basic and acidic residues" evidence="1">
    <location>
        <begin position="243"/>
        <end position="264"/>
    </location>
</feature>
<accession>A0A6A5QDQ6</accession>
<dbReference type="EMBL" id="ML979138">
    <property type="protein sequence ID" value="KAF1913751.1"/>
    <property type="molecule type" value="Genomic_DNA"/>
</dbReference>
<feature type="compositionally biased region" description="Polar residues" evidence="1">
    <location>
        <begin position="1"/>
        <end position="14"/>
    </location>
</feature>
<gene>
    <name evidence="2" type="ORF">BDU57DRAFT_480261</name>
</gene>
<dbReference type="OrthoDB" id="5429993at2759"/>
<evidence type="ECO:0000313" key="2">
    <source>
        <dbReference type="EMBL" id="KAF1913751.1"/>
    </source>
</evidence>
<feature type="compositionally biased region" description="Polar residues" evidence="1">
    <location>
        <begin position="265"/>
        <end position="277"/>
    </location>
</feature>
<evidence type="ECO:0000313" key="3">
    <source>
        <dbReference type="Proteomes" id="UP000800096"/>
    </source>
</evidence>
<feature type="region of interest" description="Disordered" evidence="1">
    <location>
        <begin position="1"/>
        <end position="299"/>
    </location>
</feature>
<keyword evidence="3" id="KW-1185">Reference proteome</keyword>
<dbReference type="Proteomes" id="UP000800096">
    <property type="component" value="Unassembled WGS sequence"/>
</dbReference>
<name>A0A6A5QDQ6_AMPQU</name>
<reference evidence="2" key="1">
    <citation type="journal article" date="2020" name="Stud. Mycol.">
        <title>101 Dothideomycetes genomes: a test case for predicting lifestyles and emergence of pathogens.</title>
        <authorList>
            <person name="Haridas S."/>
            <person name="Albert R."/>
            <person name="Binder M."/>
            <person name="Bloem J."/>
            <person name="Labutti K."/>
            <person name="Salamov A."/>
            <person name="Andreopoulos B."/>
            <person name="Baker S."/>
            <person name="Barry K."/>
            <person name="Bills G."/>
            <person name="Bluhm B."/>
            <person name="Cannon C."/>
            <person name="Castanera R."/>
            <person name="Culley D."/>
            <person name="Daum C."/>
            <person name="Ezra D."/>
            <person name="Gonzalez J."/>
            <person name="Henrissat B."/>
            <person name="Kuo A."/>
            <person name="Liang C."/>
            <person name="Lipzen A."/>
            <person name="Lutzoni F."/>
            <person name="Magnuson J."/>
            <person name="Mondo S."/>
            <person name="Nolan M."/>
            <person name="Ohm R."/>
            <person name="Pangilinan J."/>
            <person name="Park H.-J."/>
            <person name="Ramirez L."/>
            <person name="Alfaro M."/>
            <person name="Sun H."/>
            <person name="Tritt A."/>
            <person name="Yoshinaga Y."/>
            <person name="Zwiers L.-H."/>
            <person name="Turgeon B."/>
            <person name="Goodwin S."/>
            <person name="Spatafora J."/>
            <person name="Crous P."/>
            <person name="Grigoriev I."/>
        </authorList>
    </citation>
    <scope>NUCLEOTIDE SEQUENCE</scope>
    <source>
        <strain evidence="2">HMLAC05119</strain>
    </source>
</reference>
<organism evidence="2 3">
    <name type="scientific">Ampelomyces quisqualis</name>
    <name type="common">Powdery mildew agent</name>
    <dbReference type="NCBI Taxonomy" id="50730"/>
    <lineage>
        <taxon>Eukaryota</taxon>
        <taxon>Fungi</taxon>
        <taxon>Dikarya</taxon>
        <taxon>Ascomycota</taxon>
        <taxon>Pezizomycotina</taxon>
        <taxon>Dothideomycetes</taxon>
        <taxon>Pleosporomycetidae</taxon>
        <taxon>Pleosporales</taxon>
        <taxon>Pleosporineae</taxon>
        <taxon>Phaeosphaeriaceae</taxon>
        <taxon>Ampelomyces</taxon>
    </lineage>
</organism>
<dbReference type="AlphaFoldDB" id="A0A6A5QDQ6"/>
<feature type="compositionally biased region" description="Basic and acidic residues" evidence="1">
    <location>
        <begin position="18"/>
        <end position="32"/>
    </location>
</feature>